<dbReference type="Pfam" id="PF10502">
    <property type="entry name" value="Peptidase_S26"/>
    <property type="match status" value="1"/>
</dbReference>
<dbReference type="Gene3D" id="2.10.109.10">
    <property type="entry name" value="Umud Fragment, subunit A"/>
    <property type="match status" value="1"/>
</dbReference>
<sequence>MDRSSRDGRRRVRAPWLTALGPVTVPDGSVFLLGDEREGSIDSRVFGPVDESRLRGVVLATTWPRPRTLPTTPS</sequence>
<comment type="caution">
    <text evidence="2">The sequence shown here is derived from an EMBL/GenBank/DDBJ whole genome shotgun (WGS) entry which is preliminary data.</text>
</comment>
<evidence type="ECO:0000259" key="1">
    <source>
        <dbReference type="Pfam" id="PF10502"/>
    </source>
</evidence>
<name>A0ABT9IEC3_9ACTN</name>
<evidence type="ECO:0000313" key="3">
    <source>
        <dbReference type="Proteomes" id="UP001233673"/>
    </source>
</evidence>
<proteinExistence type="predicted"/>
<dbReference type="RefSeq" id="WP_306000543.1">
    <property type="nucleotide sequence ID" value="NZ_JASNFN010000018.1"/>
</dbReference>
<keyword evidence="3" id="KW-1185">Reference proteome</keyword>
<dbReference type="InterPro" id="IPR036286">
    <property type="entry name" value="LexA/Signal_pep-like_sf"/>
</dbReference>
<dbReference type="EMBL" id="JASNFN010000018">
    <property type="protein sequence ID" value="MDP5183938.1"/>
    <property type="molecule type" value="Genomic_DNA"/>
</dbReference>
<dbReference type="Proteomes" id="UP001233673">
    <property type="component" value="Unassembled WGS sequence"/>
</dbReference>
<organism evidence="2 3">
    <name type="scientific">Blastococcus carthaginiensis</name>
    <dbReference type="NCBI Taxonomy" id="3050034"/>
    <lineage>
        <taxon>Bacteria</taxon>
        <taxon>Bacillati</taxon>
        <taxon>Actinomycetota</taxon>
        <taxon>Actinomycetes</taxon>
        <taxon>Geodermatophilales</taxon>
        <taxon>Geodermatophilaceae</taxon>
        <taxon>Blastococcus</taxon>
    </lineage>
</organism>
<dbReference type="CDD" id="cd06530">
    <property type="entry name" value="S26_SPase_I"/>
    <property type="match status" value="1"/>
</dbReference>
<evidence type="ECO:0000313" key="2">
    <source>
        <dbReference type="EMBL" id="MDP5183938.1"/>
    </source>
</evidence>
<feature type="domain" description="Peptidase S26" evidence="1">
    <location>
        <begin position="22"/>
        <end position="63"/>
    </location>
</feature>
<protein>
    <submittedName>
        <fullName evidence="2">S26 family signal peptidase</fullName>
    </submittedName>
</protein>
<dbReference type="SUPFAM" id="SSF51306">
    <property type="entry name" value="LexA/Signal peptidase"/>
    <property type="match status" value="1"/>
</dbReference>
<accession>A0ABT9IEC3</accession>
<dbReference type="InterPro" id="IPR019533">
    <property type="entry name" value="Peptidase_S26"/>
</dbReference>
<gene>
    <name evidence="2" type="ORF">QOZ88_14970</name>
</gene>
<reference evidence="3" key="1">
    <citation type="submission" date="2023-05" db="EMBL/GenBank/DDBJ databases">
        <title>Draft genome of Pseudofrankia sp. BMG5.37.</title>
        <authorList>
            <person name="Gtari M."/>
            <person name="Ghodhbane F."/>
            <person name="Sbissi I."/>
        </authorList>
    </citation>
    <scope>NUCLEOTIDE SEQUENCE [LARGE SCALE GENOMIC DNA]</scope>
    <source>
        <strain evidence="3">BMG 814</strain>
    </source>
</reference>